<keyword evidence="2" id="KW-1185">Reference proteome</keyword>
<dbReference type="AlphaFoldDB" id="A0A654M273"/>
<evidence type="ECO:0000313" key="2">
    <source>
        <dbReference type="Proteomes" id="UP000058925"/>
    </source>
</evidence>
<dbReference type="EMBL" id="CP012850">
    <property type="protein sequence ID" value="ALI36683.1"/>
    <property type="molecule type" value="Genomic_DNA"/>
</dbReference>
<dbReference type="GeneID" id="60422432"/>
<name>A0A654M273_9ARCH</name>
<evidence type="ECO:0000313" key="1">
    <source>
        <dbReference type="EMBL" id="ALI36683.1"/>
    </source>
</evidence>
<accession>A0A654M273</accession>
<organism evidence="1 2">
    <name type="scientific">Candidatus Nitrosocosmicus oleophilus</name>
    <dbReference type="NCBI Taxonomy" id="1353260"/>
    <lineage>
        <taxon>Archaea</taxon>
        <taxon>Nitrososphaerota</taxon>
        <taxon>Nitrososphaeria</taxon>
        <taxon>Nitrososphaerales</taxon>
        <taxon>Nitrososphaeraceae</taxon>
        <taxon>Candidatus Nitrosocosmicus</taxon>
    </lineage>
</organism>
<dbReference type="OrthoDB" id="374427at2157"/>
<gene>
    <name evidence="1" type="ORF">NMY3_02491</name>
</gene>
<dbReference type="KEGG" id="taa:NMY3_02491"/>
<protein>
    <submittedName>
        <fullName evidence="1">Uncharacterized protein</fullName>
    </submittedName>
</protein>
<dbReference type="Proteomes" id="UP000058925">
    <property type="component" value="Chromosome"/>
</dbReference>
<reference evidence="2" key="1">
    <citation type="submission" date="2015-10" db="EMBL/GenBank/DDBJ databases">
        <title>Niche specialization of a soil ammonia-oxidizing archaeon, Candidatus Nitrosocosmicus oleophilus.</title>
        <authorList>
            <person name="Jung M.-Y."/>
            <person name="Rhee S.-K."/>
        </authorList>
    </citation>
    <scope>NUCLEOTIDE SEQUENCE [LARGE SCALE GENOMIC DNA]</scope>
    <source>
        <strain evidence="2">MY3</strain>
    </source>
</reference>
<proteinExistence type="predicted"/>
<dbReference type="RefSeq" id="WP_196815906.1">
    <property type="nucleotide sequence ID" value="NZ_CP012850.1"/>
</dbReference>
<sequence length="70" mass="8589">MAEEDNMKSYPEELYINDLYKIHRRDIYKEQFLIGTKIKKDRKIVNVQEMTLDKVLLRELRDRLNKMSLD</sequence>